<dbReference type="Pfam" id="PF09829">
    <property type="entry name" value="DUF2057"/>
    <property type="match status" value="2"/>
</dbReference>
<reference evidence="5 7" key="2">
    <citation type="submission" date="2017-12" db="EMBL/GenBank/DDBJ databases">
        <authorList>
            <person name="Paulsen S."/>
            <person name="Gram L.K."/>
        </authorList>
    </citation>
    <scope>NUCLEOTIDE SEQUENCE [LARGE SCALE GENOMIC DNA]</scope>
    <source>
        <strain evidence="5 7">S2897</strain>
    </source>
</reference>
<dbReference type="EMBL" id="PNCG01000016">
    <property type="protein sequence ID" value="TMP86093.1"/>
    <property type="molecule type" value="Genomic_DNA"/>
</dbReference>
<dbReference type="eggNOG" id="COG3110">
    <property type="taxonomic scope" value="Bacteria"/>
</dbReference>
<accession>A0A0F4PP49</accession>
<evidence type="ECO:0000256" key="3">
    <source>
        <dbReference type="SAM" id="SignalP"/>
    </source>
</evidence>
<name>A0A0F4PP49_9GAMM</name>
<keyword evidence="6" id="KW-1185">Reference proteome</keyword>
<dbReference type="PANTHER" id="PTHR38108:SF1">
    <property type="entry name" value="UPF0319 PROTEIN YCCT"/>
    <property type="match status" value="1"/>
</dbReference>
<feature type="chain" id="PRO_5035990074" evidence="3">
    <location>
        <begin position="22"/>
        <end position="196"/>
    </location>
</feature>
<evidence type="ECO:0000256" key="1">
    <source>
        <dbReference type="ARBA" id="ARBA00008490"/>
    </source>
</evidence>
<reference evidence="5" key="4">
    <citation type="submission" date="2019-09" db="EMBL/GenBank/DDBJ databases">
        <title>Co-occurence of chitin degradation, pigmentation and bioactivity in marine Pseudoalteromonas.</title>
        <authorList>
            <person name="Sonnenschein E.C."/>
            <person name="Bech P.K."/>
        </authorList>
    </citation>
    <scope>NUCLEOTIDE SEQUENCE</scope>
    <source>
        <strain evidence="5">S2897</strain>
    </source>
</reference>
<dbReference type="InterPro" id="IPR018635">
    <property type="entry name" value="UPF0319"/>
</dbReference>
<evidence type="ECO:0000313" key="5">
    <source>
        <dbReference type="EMBL" id="TMP86093.1"/>
    </source>
</evidence>
<dbReference type="PATRIC" id="fig|151081.8.peg.1858"/>
<feature type="signal peptide" evidence="3">
    <location>
        <begin position="1"/>
        <end position="21"/>
    </location>
</feature>
<protein>
    <submittedName>
        <fullName evidence="5">DUF2057 domain-containing protein</fullName>
    </submittedName>
</protein>
<reference evidence="4 6" key="1">
    <citation type="journal article" date="2015" name="BMC Genomics">
        <title>Genome mining reveals unlocked bioactive potential of marine Gram-negative bacteria.</title>
        <authorList>
            <person name="Machado H."/>
            <person name="Sonnenschein E.C."/>
            <person name="Melchiorsen J."/>
            <person name="Gram L."/>
        </authorList>
    </citation>
    <scope>NUCLEOTIDE SEQUENCE [LARGE SCALE GENOMIC DNA]</scope>
    <source>
        <strain evidence="4 6">S3137</strain>
    </source>
</reference>
<evidence type="ECO:0000313" key="6">
    <source>
        <dbReference type="Proteomes" id="UP000033664"/>
    </source>
</evidence>
<reference evidence="7" key="3">
    <citation type="submission" date="2019-06" db="EMBL/GenBank/DDBJ databases">
        <title>Co-occurence of chitin degradation, pigmentation and bioactivity in marine Pseudoalteromonas.</title>
        <authorList>
            <person name="Sonnenschein E.C."/>
            <person name="Bech P.K."/>
        </authorList>
    </citation>
    <scope>NUCLEOTIDE SEQUENCE [LARGE SCALE GENOMIC DNA]</scope>
    <source>
        <strain evidence="7">S2897</strain>
    </source>
</reference>
<dbReference type="Proteomes" id="UP000033664">
    <property type="component" value="Unassembled WGS sequence"/>
</dbReference>
<organism evidence="4 6">
    <name type="scientific">Pseudoalteromonas ruthenica</name>
    <dbReference type="NCBI Taxonomy" id="151081"/>
    <lineage>
        <taxon>Bacteria</taxon>
        <taxon>Pseudomonadati</taxon>
        <taxon>Pseudomonadota</taxon>
        <taxon>Gammaproteobacteria</taxon>
        <taxon>Alteromonadales</taxon>
        <taxon>Pseudoalteromonadaceae</taxon>
        <taxon>Pseudoalteromonas</taxon>
    </lineage>
</organism>
<comment type="similarity">
    <text evidence="1">Belongs to the UPF0319 family.</text>
</comment>
<gene>
    <name evidence="5" type="ORF">CWC05_15980</name>
    <name evidence="4" type="ORF">TW72_10105</name>
</gene>
<dbReference type="AlphaFoldDB" id="A0A0F4PP49"/>
<dbReference type="OrthoDB" id="5734775at2"/>
<dbReference type="GeneID" id="58228843"/>
<evidence type="ECO:0000256" key="2">
    <source>
        <dbReference type="ARBA" id="ARBA00022729"/>
    </source>
</evidence>
<keyword evidence="2 3" id="KW-0732">Signal</keyword>
<comment type="caution">
    <text evidence="4">The sequence shown here is derived from an EMBL/GenBank/DDBJ whole genome shotgun (WGS) entry which is preliminary data.</text>
</comment>
<proteinExistence type="inferred from homology"/>
<dbReference type="PANTHER" id="PTHR38108">
    <property type="entry name" value="UPF0319 PROTEIN YCCT"/>
    <property type="match status" value="1"/>
</dbReference>
<evidence type="ECO:0000313" key="4">
    <source>
        <dbReference type="EMBL" id="KJY99233.1"/>
    </source>
</evidence>
<dbReference type="Proteomes" id="UP000305874">
    <property type="component" value="Unassembled WGS sequence"/>
</dbReference>
<evidence type="ECO:0000313" key="7">
    <source>
        <dbReference type="Proteomes" id="UP000305874"/>
    </source>
</evidence>
<dbReference type="RefSeq" id="WP_045979364.1">
    <property type="nucleotide sequence ID" value="NZ_JXXY01000007.1"/>
</dbReference>
<sequence>MWKKTIMTSLITLALAPQVQAEMVYFPEEIIPLQVDDKEIEQSFFSTVDELELAPGQYRLKLQYSDLYESGFDDHQVVESEPFWVNLEVKAGEDYDVIFERASNAAAAELYAEAPTVRLQARGQKLAAPMASVAPAEAPQAKTVVSANNPDKESLEAAQVVVNNNVSAAAMLDFWWQQASAQERQAFLEKVKANQQ</sequence>
<dbReference type="EMBL" id="JXXZ01000008">
    <property type="protein sequence ID" value="KJY99233.1"/>
    <property type="molecule type" value="Genomic_DNA"/>
</dbReference>